<dbReference type="AlphaFoldDB" id="A0A6J4UYM1"/>
<dbReference type="Pfam" id="PF09939">
    <property type="entry name" value="DUF2171"/>
    <property type="match status" value="1"/>
</dbReference>
<dbReference type="InterPro" id="IPR052967">
    <property type="entry name" value="Stress_Response_Assoc"/>
</dbReference>
<feature type="domain" description="DUF2382" evidence="2">
    <location>
        <begin position="153"/>
        <end position="262"/>
    </location>
</feature>
<evidence type="ECO:0000259" key="2">
    <source>
        <dbReference type="Pfam" id="PF09557"/>
    </source>
</evidence>
<feature type="region of interest" description="Disordered" evidence="1">
    <location>
        <begin position="70"/>
        <end position="117"/>
    </location>
</feature>
<dbReference type="InterPro" id="IPR019060">
    <property type="entry name" value="DUF2382"/>
</dbReference>
<evidence type="ECO:0000313" key="3">
    <source>
        <dbReference type="EMBL" id="CAA9563037.1"/>
    </source>
</evidence>
<dbReference type="InterPro" id="IPR018684">
    <property type="entry name" value="DUF2171"/>
</dbReference>
<accession>A0A6J4UYM1</accession>
<dbReference type="NCBIfam" id="TIGR02271">
    <property type="entry name" value="YsnF/AvaK domain"/>
    <property type="match status" value="1"/>
</dbReference>
<dbReference type="InterPro" id="IPR011033">
    <property type="entry name" value="PRC_barrel-like_sf"/>
</dbReference>
<gene>
    <name evidence="3" type="ORF">AVDCRST_MAG33-1831</name>
</gene>
<dbReference type="PANTHER" id="PTHR38463:SF1">
    <property type="entry name" value="STRESS RESPONSE PROTEIN YSNF"/>
    <property type="match status" value="1"/>
</dbReference>
<dbReference type="EMBL" id="CADCWK010000194">
    <property type="protein sequence ID" value="CAA9563037.1"/>
    <property type="molecule type" value="Genomic_DNA"/>
</dbReference>
<evidence type="ECO:0000256" key="1">
    <source>
        <dbReference type="SAM" id="MobiDB-lite"/>
    </source>
</evidence>
<dbReference type="Pfam" id="PF09557">
    <property type="entry name" value="DUF2382"/>
    <property type="match status" value="1"/>
</dbReference>
<dbReference type="SUPFAM" id="SSF50346">
    <property type="entry name" value="PRC-barrel domain"/>
    <property type="match status" value="1"/>
</dbReference>
<feature type="compositionally biased region" description="Polar residues" evidence="1">
    <location>
        <begin position="268"/>
        <end position="282"/>
    </location>
</feature>
<reference evidence="3" key="1">
    <citation type="submission" date="2020-02" db="EMBL/GenBank/DDBJ databases">
        <authorList>
            <person name="Meier V. D."/>
        </authorList>
    </citation>
    <scope>NUCLEOTIDE SEQUENCE</scope>
    <source>
        <strain evidence="3">AVDCRST_MAG33</strain>
    </source>
</reference>
<name>A0A6J4UYM1_9BACT</name>
<dbReference type="PANTHER" id="PTHR38463">
    <property type="entry name" value="STRESS RESPONSE PROTEIN YSNF"/>
    <property type="match status" value="1"/>
</dbReference>
<proteinExistence type="predicted"/>
<organism evidence="3">
    <name type="scientific">uncultured Thermomicrobiales bacterium</name>
    <dbReference type="NCBI Taxonomy" id="1645740"/>
    <lineage>
        <taxon>Bacteria</taxon>
        <taxon>Pseudomonadati</taxon>
        <taxon>Thermomicrobiota</taxon>
        <taxon>Thermomicrobia</taxon>
        <taxon>Thermomicrobiales</taxon>
        <taxon>environmental samples</taxon>
    </lineage>
</organism>
<feature type="region of interest" description="Disordered" evidence="1">
    <location>
        <begin position="268"/>
        <end position="289"/>
    </location>
</feature>
<protein>
    <recommendedName>
        <fullName evidence="2">DUF2382 domain-containing protein</fullName>
    </recommendedName>
</protein>
<sequence>MSTSNSDLVVQPGTDVYGSDGEKIGKVDTIEGDYLVLRKGFFFPKDHYIPFSAISGHSGDRIDLNVSSEQATNQDWDHVPTGPTTTTTSYAANDLDRVPGSGVTESIGVDNTNRTGSATTVETTAPVDEVDTVPFEHRTGGTAHYETTEDIRLPVVEEELTATKRGVERGAVRVETHVIEREETLSVPVSEERVHIERVAVDREATAADLGLEGKTIDVPLYGEEVEMGKRARVVEEVAISKDVVQETRQVSGTVRREDVEVIDTTVSATETTTGMVPGTQTDPDRRGS</sequence>